<feature type="region of interest" description="Disordered" evidence="1">
    <location>
        <begin position="430"/>
        <end position="461"/>
    </location>
</feature>
<feature type="compositionally biased region" description="Low complexity" evidence="1">
    <location>
        <begin position="996"/>
        <end position="1018"/>
    </location>
</feature>
<feature type="compositionally biased region" description="Polar residues" evidence="1">
    <location>
        <begin position="937"/>
        <end position="948"/>
    </location>
</feature>
<organism evidence="2 3">
    <name type="scientific">Pongo abelii</name>
    <name type="common">Sumatran orangutan</name>
    <name type="synonym">Pongo pygmaeus abelii</name>
    <dbReference type="NCBI Taxonomy" id="9601"/>
    <lineage>
        <taxon>Eukaryota</taxon>
        <taxon>Metazoa</taxon>
        <taxon>Chordata</taxon>
        <taxon>Craniata</taxon>
        <taxon>Vertebrata</taxon>
        <taxon>Euteleostomi</taxon>
        <taxon>Mammalia</taxon>
        <taxon>Eutheria</taxon>
        <taxon>Euarchontoglires</taxon>
        <taxon>Primates</taxon>
        <taxon>Haplorrhini</taxon>
        <taxon>Catarrhini</taxon>
        <taxon>Hominidae</taxon>
        <taxon>Pongo</taxon>
    </lineage>
</organism>
<feature type="region of interest" description="Disordered" evidence="1">
    <location>
        <begin position="139"/>
        <end position="212"/>
    </location>
</feature>
<feature type="compositionally biased region" description="Low complexity" evidence="1">
    <location>
        <begin position="842"/>
        <end position="854"/>
    </location>
</feature>
<proteinExistence type="predicted"/>
<protein>
    <submittedName>
        <fullName evidence="2">NAC alpha domain containing</fullName>
    </submittedName>
</protein>
<sequence length="1066" mass="112361">MLWKGWDRAQAPTPAPPRNRPQREGGHSRVGWGRGGSPPPRPPQCLASPRTLTRWDRRAGRPDVTHCPHGPAEGRWPRRLGGAAARTDGGSEGLRDGRAHGQAMPGEAARAELLLPEADRPGPRTDLSCDAAAATTILGGDQREPCALTPGPSHLALTFLPSKPGARPQPEGASWDAGPGGAPSAWADPGEGGQSPMLLPEGLSSQALSTEAPLPATLEPRIVMGEETCQALLSPRAARTALRDREVGHASPDPPPELCSQGDLSVPSPPPDPDSFFTPPSTPTKTTYALLPGCGPRGDAGDSEAELRDELLDSPPASPSGSYITADGDSWASSPSCSLSLLAPAEGLDFPSSWGLSPQGSMADERELHPAGTPEPPSSESSLSADSSSSWGQEGHFFDLDFLASDPMIPAALLPFQGSLIFQVEAVEVTPLSPEEEEEEAVADPDPEADDERLYSGEPHAQATLLQDSVQKTDEESGGGAKGLQAQEGTVSWALEAAPQTLDRGAYLSQRQESISEVTEEGLALGQESTATVTPHTLQVAPGLQVEAATRVTPQAGEEDADSTTGQESAATAMPQPSQEGISEILGQESVTAEKLPTPQEETSLTLCPDSPQNLKEEGGLDLPSGRKPVAATTIVPRQAEEDLTLPQDSAMTPPLPLQDTDLSSAPKPAAAASLVPQQAEEGLTLPQDSAMTPPLPLQDTDLSSAPKPAAAASLVPQQAEEGLTLPQDSAMTAPLPLQDTGPTSGPEPLAMATPQTFQAEAGCAPGTEPVATMAQQEVGAALGPRPAPEEKNAALPIVPEPAALDQVQQDDPQPAAEAGTPWAAQEDADSTLGMEALSLPESASGAGEEVAEAVSRPGREACLEARAHTAPRWPPWMPKTWPCRSRRLAKCLLPLGPRAQLALKGSRPPSSKRMRTAWRKTRLGPWARASIRIATGSRQPSWTSRTSWLLRPRSVQPRPQQAAVRRPSPKPSRVAVRRRPERQCQSWACGRFRESPGSPSRSPRTSSLSSPSLMSSRAQPQTLMWSLARPRLRTCPSKCTKPQLRSLRCPQSPRPWSLSQHPGPG</sequence>
<dbReference type="OMA" id="XSPQAPG"/>
<dbReference type="Ensembl" id="ENSPPYT00000055563.1">
    <property type="protein sequence ID" value="ENSPPYP00000030452.1"/>
    <property type="gene ID" value="ENSPPYG00000040018.1"/>
</dbReference>
<feature type="compositionally biased region" description="Polar residues" evidence="1">
    <location>
        <begin position="563"/>
        <end position="581"/>
    </location>
</feature>
<reference evidence="2" key="2">
    <citation type="submission" date="2025-08" db="UniProtKB">
        <authorList>
            <consortium name="Ensembl"/>
        </authorList>
    </citation>
    <scope>IDENTIFICATION</scope>
</reference>
<keyword evidence="3" id="KW-1185">Reference proteome</keyword>
<feature type="compositionally biased region" description="Low complexity" evidence="1">
    <location>
        <begin position="378"/>
        <end position="390"/>
    </location>
</feature>
<feature type="region of interest" description="Disordered" evidence="1">
    <location>
        <begin position="510"/>
        <end position="751"/>
    </location>
</feature>
<feature type="compositionally biased region" description="Basic and acidic residues" evidence="1">
    <location>
        <begin position="53"/>
        <end position="66"/>
    </location>
</feature>
<feature type="compositionally biased region" description="Acidic residues" evidence="1">
    <location>
        <begin position="434"/>
        <end position="451"/>
    </location>
</feature>
<accession>A0A8I5T4K8</accession>
<feature type="compositionally biased region" description="Low complexity" evidence="1">
    <location>
        <begin position="664"/>
        <end position="674"/>
    </location>
</feature>
<reference evidence="2 3" key="1">
    <citation type="submission" date="2008-02" db="EMBL/GenBank/DDBJ databases">
        <title>A 6x draft sequence assembly of the Pongo pygmaeus abelii genome.</title>
        <authorList>
            <person name="Wilson R.K."/>
            <person name="Mardis E."/>
        </authorList>
    </citation>
    <scope>NUCLEOTIDE SEQUENCE [LARGE SCALE GENOMIC DNA]</scope>
</reference>
<evidence type="ECO:0000313" key="2">
    <source>
        <dbReference type="Ensembl" id="ENSPPYP00000030452.1"/>
    </source>
</evidence>
<dbReference type="GeneTree" id="ENSGT00940000161501"/>
<feature type="compositionally biased region" description="Polar residues" evidence="1">
    <location>
        <begin position="527"/>
        <end position="537"/>
    </location>
</feature>
<feature type="region of interest" description="Disordered" evidence="1">
    <location>
        <begin position="468"/>
        <end position="487"/>
    </location>
</feature>
<dbReference type="AlphaFoldDB" id="A0A8I5T4K8"/>
<feature type="region of interest" description="Disordered" evidence="1">
    <location>
        <begin position="935"/>
        <end position="1066"/>
    </location>
</feature>
<reference evidence="2" key="3">
    <citation type="submission" date="2025-09" db="UniProtKB">
        <authorList>
            <consortium name="Ensembl"/>
        </authorList>
    </citation>
    <scope>IDENTIFICATION</scope>
</reference>
<feature type="region of interest" description="Disordered" evidence="1">
    <location>
        <begin position="235"/>
        <end position="391"/>
    </location>
</feature>
<dbReference type="Proteomes" id="UP000001595">
    <property type="component" value="Chromosome 7"/>
</dbReference>
<feature type="region of interest" description="Disordered" evidence="1">
    <location>
        <begin position="1"/>
        <end position="106"/>
    </location>
</feature>
<feature type="compositionally biased region" description="Low complexity" evidence="1">
    <location>
        <begin position="805"/>
        <end position="817"/>
    </location>
</feature>
<feature type="compositionally biased region" description="Low complexity" evidence="1">
    <location>
        <begin position="704"/>
        <end position="714"/>
    </location>
</feature>
<feature type="compositionally biased region" description="Polar residues" evidence="1">
    <location>
        <begin position="600"/>
        <end position="614"/>
    </location>
</feature>
<evidence type="ECO:0000313" key="3">
    <source>
        <dbReference type="Proteomes" id="UP000001595"/>
    </source>
</evidence>
<name>A0A8I5T4K8_PONAB</name>
<evidence type="ECO:0000256" key="1">
    <source>
        <dbReference type="SAM" id="MobiDB-lite"/>
    </source>
</evidence>
<feature type="region of interest" description="Disordered" evidence="1">
    <location>
        <begin position="805"/>
        <end position="854"/>
    </location>
</feature>
<feature type="compositionally biased region" description="Low complexity" evidence="1">
    <location>
        <begin position="330"/>
        <end position="345"/>
    </location>
</feature>